<evidence type="ECO:0000256" key="8">
    <source>
        <dbReference type="ARBA" id="ARBA00022692"/>
    </source>
</evidence>
<dbReference type="GO" id="GO:0055085">
    <property type="term" value="P:transmembrane transport"/>
    <property type="evidence" value="ECO:0007669"/>
    <property type="project" value="InterPro"/>
</dbReference>
<feature type="transmembrane region" description="Helical" evidence="12">
    <location>
        <begin position="98"/>
        <end position="120"/>
    </location>
</feature>
<keyword evidence="5" id="KW-0813">Transport</keyword>
<feature type="transmembrane region" description="Helical" evidence="12">
    <location>
        <begin position="58"/>
        <end position="77"/>
    </location>
</feature>
<organism evidence="13 14">
    <name type="scientific">Aquicella lusitana</name>
    <dbReference type="NCBI Taxonomy" id="254246"/>
    <lineage>
        <taxon>Bacteria</taxon>
        <taxon>Pseudomonadati</taxon>
        <taxon>Pseudomonadota</taxon>
        <taxon>Gammaproteobacteria</taxon>
        <taxon>Legionellales</taxon>
        <taxon>Coxiellaceae</taxon>
        <taxon>Aquicella</taxon>
    </lineage>
</organism>
<evidence type="ECO:0000256" key="12">
    <source>
        <dbReference type="SAM" id="Phobius"/>
    </source>
</evidence>
<comment type="function">
    <text evidence="1">Part of the ABC transporter complex LptBFG involved in the translocation of lipopolysaccharide (LPS) from the inner membrane to the outer membrane.</text>
</comment>
<dbReference type="Pfam" id="PF03739">
    <property type="entry name" value="LptF_LptG"/>
    <property type="match status" value="1"/>
</dbReference>
<dbReference type="GO" id="GO:0015920">
    <property type="term" value="P:lipopolysaccharide transport"/>
    <property type="evidence" value="ECO:0007669"/>
    <property type="project" value="TreeGrafter"/>
</dbReference>
<feature type="transmembrane region" description="Helical" evidence="12">
    <location>
        <begin position="6"/>
        <end position="27"/>
    </location>
</feature>
<keyword evidence="8 12" id="KW-0812">Transmembrane</keyword>
<dbReference type="Proteomes" id="UP000254720">
    <property type="component" value="Unassembled WGS sequence"/>
</dbReference>
<comment type="subcellular location">
    <subcellularLocation>
        <location evidence="2">Cell inner membrane</location>
        <topology evidence="2">Multi-pass membrane protein</topology>
    </subcellularLocation>
</comment>
<keyword evidence="10 12" id="KW-0472">Membrane</keyword>
<dbReference type="InterPro" id="IPR005495">
    <property type="entry name" value="LptG/LptF_permease"/>
</dbReference>
<keyword evidence="6" id="KW-1003">Cell membrane</keyword>
<evidence type="ECO:0000256" key="9">
    <source>
        <dbReference type="ARBA" id="ARBA00022989"/>
    </source>
</evidence>
<evidence type="ECO:0000256" key="6">
    <source>
        <dbReference type="ARBA" id="ARBA00022475"/>
    </source>
</evidence>
<dbReference type="NCBIfam" id="TIGR04407">
    <property type="entry name" value="LptF_YjgP"/>
    <property type="match status" value="1"/>
</dbReference>
<keyword evidence="7" id="KW-0997">Cell inner membrane</keyword>
<feature type="transmembrane region" description="Helical" evidence="12">
    <location>
        <begin position="305"/>
        <end position="329"/>
    </location>
</feature>
<dbReference type="EMBL" id="QQAX01000013">
    <property type="protein sequence ID" value="RDI42676.1"/>
    <property type="molecule type" value="Genomic_DNA"/>
</dbReference>
<comment type="similarity">
    <text evidence="3">Belongs to the LptF/LptG family.</text>
</comment>
<evidence type="ECO:0000313" key="13">
    <source>
        <dbReference type="EMBL" id="RDI42676.1"/>
    </source>
</evidence>
<evidence type="ECO:0000256" key="7">
    <source>
        <dbReference type="ARBA" id="ARBA00022519"/>
    </source>
</evidence>
<proteinExistence type="inferred from homology"/>
<gene>
    <name evidence="13" type="ORF">C8D86_1135</name>
</gene>
<dbReference type="InterPro" id="IPR030922">
    <property type="entry name" value="LptF"/>
</dbReference>
<accession>A0A370GHF4</accession>
<evidence type="ECO:0000256" key="5">
    <source>
        <dbReference type="ARBA" id="ARBA00022448"/>
    </source>
</evidence>
<name>A0A370GHF4_9COXI</name>
<dbReference type="OrthoDB" id="9778062at2"/>
<feature type="transmembrane region" description="Helical" evidence="12">
    <location>
        <begin position="275"/>
        <end position="293"/>
    </location>
</feature>
<keyword evidence="14" id="KW-1185">Reference proteome</keyword>
<feature type="transmembrane region" description="Helical" evidence="12">
    <location>
        <begin position="341"/>
        <end position="358"/>
    </location>
</feature>
<keyword evidence="9 12" id="KW-1133">Transmembrane helix</keyword>
<evidence type="ECO:0000256" key="11">
    <source>
        <dbReference type="ARBA" id="ARBA00026081"/>
    </source>
</evidence>
<dbReference type="GO" id="GO:0043190">
    <property type="term" value="C:ATP-binding cassette (ABC) transporter complex"/>
    <property type="evidence" value="ECO:0007669"/>
    <property type="project" value="InterPro"/>
</dbReference>
<evidence type="ECO:0000256" key="3">
    <source>
        <dbReference type="ARBA" id="ARBA00007725"/>
    </source>
</evidence>
<evidence type="ECO:0000256" key="4">
    <source>
        <dbReference type="ARBA" id="ARBA00014213"/>
    </source>
</evidence>
<comment type="subunit">
    <text evidence="11">Component of the lipopolysaccharide transport and assembly complex. The LptBFG transporter is composed of two ATP-binding proteins (LptB) and two transmembrane proteins (LptF and LptG).</text>
</comment>
<evidence type="ECO:0000256" key="10">
    <source>
        <dbReference type="ARBA" id="ARBA00023136"/>
    </source>
</evidence>
<evidence type="ECO:0000313" key="14">
    <source>
        <dbReference type="Proteomes" id="UP000254720"/>
    </source>
</evidence>
<protein>
    <recommendedName>
        <fullName evidence="4">Lipopolysaccharide export system permease protein LptF</fullName>
    </recommendedName>
</protein>
<dbReference type="RefSeq" id="WP_114834540.1">
    <property type="nucleotide sequence ID" value="NZ_LR699114.1"/>
</dbReference>
<dbReference type="AlphaFoldDB" id="A0A370GHF4"/>
<dbReference type="PANTHER" id="PTHR33529">
    <property type="entry name" value="SLR0882 PROTEIN-RELATED"/>
    <property type="match status" value="1"/>
</dbReference>
<reference evidence="13 14" key="1">
    <citation type="submission" date="2018-07" db="EMBL/GenBank/DDBJ databases">
        <title>Genomic Encyclopedia of Type Strains, Phase IV (KMG-IV): sequencing the most valuable type-strain genomes for metagenomic binning, comparative biology and taxonomic classification.</title>
        <authorList>
            <person name="Goeker M."/>
        </authorList>
    </citation>
    <scope>NUCLEOTIDE SEQUENCE [LARGE SCALE GENOMIC DNA]</scope>
    <source>
        <strain evidence="13 14">DSM 16500</strain>
    </source>
</reference>
<sequence>MIISRYLTREVVNTLFAITIVLLLAFLSQQMVRYLNYVAVGKIPTGILLTLVSFEVPYLLAVLLPLGLYLGILLAYGRLYADQEMSILQMCGFGNRRLMQLTLFVAAVVTVIILVLMLWINPLVSAKRQQLMKSDEATVHMVQTLIPGRFQASPDGRFVMYVESLSRDRKRAENVFLAQEKKNAADPNRSAWMLVLADEGYQIKDKGTQESYFVTAGGYRYEGTPGQNDYKIVQFKKYAVHIPQNEMRATHEEDETLPTLQLWHDYDNPKRAAEFQWRFSIALSAFLLALLAVPMSAVRPRQGRYLMLLPAVLIYIIYINLLFIARHWVEQGTVPISIGMWWVHGVVMLFILMVMLMGSKRWTSAGTK</sequence>
<evidence type="ECO:0000256" key="1">
    <source>
        <dbReference type="ARBA" id="ARBA00002265"/>
    </source>
</evidence>
<dbReference type="PANTHER" id="PTHR33529:SF7">
    <property type="entry name" value="LIPOPOLYSACCHARIDE EXPORT SYSTEM PERMEASE PROTEIN LPTF"/>
    <property type="match status" value="1"/>
</dbReference>
<evidence type="ECO:0000256" key="2">
    <source>
        <dbReference type="ARBA" id="ARBA00004429"/>
    </source>
</evidence>
<comment type="caution">
    <text evidence="13">The sequence shown here is derived from an EMBL/GenBank/DDBJ whole genome shotgun (WGS) entry which is preliminary data.</text>
</comment>